<dbReference type="PATRIC" id="fig|28229.3.peg.2567"/>
<evidence type="ECO:0000256" key="7">
    <source>
        <dbReference type="ARBA" id="ARBA00022927"/>
    </source>
</evidence>
<dbReference type="InterPro" id="IPR051045">
    <property type="entry name" value="TonB-dependent_transducer"/>
</dbReference>
<dbReference type="EMBL" id="JQEC01000034">
    <property type="protein sequence ID" value="KGJ92259.1"/>
    <property type="molecule type" value="Genomic_DNA"/>
</dbReference>
<keyword evidence="4" id="KW-1003">Cell membrane</keyword>
<evidence type="ECO:0000256" key="3">
    <source>
        <dbReference type="ARBA" id="ARBA00022448"/>
    </source>
</evidence>
<dbReference type="NCBIfam" id="TIGR01352">
    <property type="entry name" value="tonB_Cterm"/>
    <property type="match status" value="1"/>
</dbReference>
<evidence type="ECO:0000256" key="6">
    <source>
        <dbReference type="ARBA" id="ARBA00022692"/>
    </source>
</evidence>
<evidence type="ECO:0000256" key="4">
    <source>
        <dbReference type="ARBA" id="ARBA00022475"/>
    </source>
</evidence>
<comment type="caution">
    <text evidence="12">The sequence shown here is derived from an EMBL/GenBank/DDBJ whole genome shotgun (WGS) entry which is preliminary data.</text>
</comment>
<keyword evidence="5" id="KW-0997">Cell inner membrane</keyword>
<keyword evidence="7" id="KW-0653">Protein transport</keyword>
<comment type="subcellular location">
    <subcellularLocation>
        <location evidence="1">Cell inner membrane</location>
        <topology evidence="1">Single-pass membrane protein</topology>
        <orientation evidence="1">Periplasmic side</orientation>
    </subcellularLocation>
</comment>
<feature type="domain" description="TonB C-terminal" evidence="11">
    <location>
        <begin position="32"/>
        <end position="129"/>
    </location>
</feature>
<dbReference type="AlphaFoldDB" id="A0A099KNB7"/>
<dbReference type="InterPro" id="IPR037682">
    <property type="entry name" value="TonB_C"/>
</dbReference>
<evidence type="ECO:0000259" key="11">
    <source>
        <dbReference type="PROSITE" id="PS52015"/>
    </source>
</evidence>
<evidence type="ECO:0000256" key="8">
    <source>
        <dbReference type="ARBA" id="ARBA00022989"/>
    </source>
</evidence>
<feature type="chain" id="PRO_5001957441" evidence="10">
    <location>
        <begin position="25"/>
        <end position="349"/>
    </location>
</feature>
<evidence type="ECO:0000256" key="1">
    <source>
        <dbReference type="ARBA" id="ARBA00004383"/>
    </source>
</evidence>
<keyword evidence="3" id="KW-0813">Transport</keyword>
<proteinExistence type="inferred from homology"/>
<name>A0A099KNB7_COLPS</name>
<dbReference type="GO" id="GO:0005886">
    <property type="term" value="C:plasma membrane"/>
    <property type="evidence" value="ECO:0007669"/>
    <property type="project" value="UniProtKB-SubCell"/>
</dbReference>
<gene>
    <name evidence="12" type="ORF">GAB14E_2847</name>
</gene>
<dbReference type="PANTHER" id="PTHR33446:SF14">
    <property type="entry name" value="PROTEIN TONB"/>
    <property type="match status" value="1"/>
</dbReference>
<sequence length="349" mass="39877">MFHKLFVATLSISVAFGVNSNVNAADISQHLSTIIVPEPIKRVSPKYPVSAARQSREGWTVLSFVIDEKGEVSNVLVKESSGSADFDKASLKAVSQWKYQPAFENGKPIQQCINDIQMNFKMGNKNGVKGVTRRFHRKYNIATQAIKDKDYKIVEEQLAQMKKVKYMHLIENNYMHILAANYAKEIGDTVTELYHLNRVYLDTGASSEQLAFSVLSQRFYLEVTLNQFQNAFSTYEELIKLDAAQPHQEKYEKIIADVNVLISSNQDIVINGEIKADYWFENLVRNEFSLTDVEGSLHTLDVRCANKRHVYTVEKDNTWKLPSSWENCSIYVYGEPKTSFKLIEHPLKS</sequence>
<keyword evidence="6" id="KW-0812">Transmembrane</keyword>
<dbReference type="InterPro" id="IPR006260">
    <property type="entry name" value="TonB/TolA_C"/>
</dbReference>
<keyword evidence="8" id="KW-1133">Transmembrane helix</keyword>
<dbReference type="Pfam" id="PF03544">
    <property type="entry name" value="TonB_C"/>
    <property type="match status" value="1"/>
</dbReference>
<comment type="similarity">
    <text evidence="2">Belongs to the TonB family.</text>
</comment>
<dbReference type="GO" id="GO:0015031">
    <property type="term" value="P:protein transport"/>
    <property type="evidence" value="ECO:0007669"/>
    <property type="project" value="UniProtKB-KW"/>
</dbReference>
<protein>
    <submittedName>
        <fullName evidence="12">TonB family protein</fullName>
    </submittedName>
</protein>
<feature type="signal peptide" evidence="10">
    <location>
        <begin position="1"/>
        <end position="24"/>
    </location>
</feature>
<dbReference type="PANTHER" id="PTHR33446">
    <property type="entry name" value="PROTEIN TONB-RELATED"/>
    <property type="match status" value="1"/>
</dbReference>
<reference evidence="12 13" key="1">
    <citation type="submission" date="2014-08" db="EMBL/GenBank/DDBJ databases">
        <title>Genomic and Phenotypic Diversity of Colwellia psychrerythraea strains from Disparate Marine Basins.</title>
        <authorList>
            <person name="Techtmann S.M."/>
            <person name="Stelling S.C."/>
            <person name="Utturkar S.M."/>
            <person name="Alshibli N."/>
            <person name="Harris A."/>
            <person name="Brown S.D."/>
            <person name="Hazen T.C."/>
        </authorList>
    </citation>
    <scope>NUCLEOTIDE SEQUENCE [LARGE SCALE GENOMIC DNA]</scope>
    <source>
        <strain evidence="12 13">GAB14E</strain>
    </source>
</reference>
<keyword evidence="10" id="KW-0732">Signal</keyword>
<dbReference type="Gene3D" id="3.30.1150.10">
    <property type="match status" value="1"/>
</dbReference>
<dbReference type="GO" id="GO:0055085">
    <property type="term" value="P:transmembrane transport"/>
    <property type="evidence" value="ECO:0007669"/>
    <property type="project" value="InterPro"/>
</dbReference>
<evidence type="ECO:0000313" key="12">
    <source>
        <dbReference type="EMBL" id="KGJ92259.1"/>
    </source>
</evidence>
<evidence type="ECO:0000256" key="5">
    <source>
        <dbReference type="ARBA" id="ARBA00022519"/>
    </source>
</evidence>
<accession>A0A099KNB7</accession>
<evidence type="ECO:0000256" key="10">
    <source>
        <dbReference type="SAM" id="SignalP"/>
    </source>
</evidence>
<dbReference type="RefSeq" id="WP_033082595.1">
    <property type="nucleotide sequence ID" value="NZ_JQEC01000034.1"/>
</dbReference>
<dbReference type="PROSITE" id="PS52015">
    <property type="entry name" value="TONB_CTD"/>
    <property type="match status" value="1"/>
</dbReference>
<keyword evidence="9" id="KW-0472">Membrane</keyword>
<evidence type="ECO:0000313" key="13">
    <source>
        <dbReference type="Proteomes" id="UP000029868"/>
    </source>
</evidence>
<evidence type="ECO:0000256" key="2">
    <source>
        <dbReference type="ARBA" id="ARBA00006555"/>
    </source>
</evidence>
<evidence type="ECO:0000256" key="9">
    <source>
        <dbReference type="ARBA" id="ARBA00023136"/>
    </source>
</evidence>
<dbReference type="SUPFAM" id="SSF74653">
    <property type="entry name" value="TolA/TonB C-terminal domain"/>
    <property type="match status" value="1"/>
</dbReference>
<dbReference type="Proteomes" id="UP000029868">
    <property type="component" value="Unassembled WGS sequence"/>
</dbReference>
<dbReference type="OrthoDB" id="5956919at2"/>
<organism evidence="12 13">
    <name type="scientific">Colwellia psychrerythraea</name>
    <name type="common">Vibrio psychroerythus</name>
    <dbReference type="NCBI Taxonomy" id="28229"/>
    <lineage>
        <taxon>Bacteria</taxon>
        <taxon>Pseudomonadati</taxon>
        <taxon>Pseudomonadota</taxon>
        <taxon>Gammaproteobacteria</taxon>
        <taxon>Alteromonadales</taxon>
        <taxon>Colwelliaceae</taxon>
        <taxon>Colwellia</taxon>
    </lineage>
</organism>